<reference evidence="9 10" key="1">
    <citation type="submission" date="2019-05" db="EMBL/GenBank/DDBJ databases">
        <title>Psychrobacillus vulpis sp. nov., a new species isolated from feces of a red fox that inhabits in The Tablas de Daimiel Natural Park, Albacete, Spain.</title>
        <authorList>
            <person name="Rodriguez M."/>
            <person name="Reina J.C."/>
            <person name="Bejar V."/>
            <person name="Llamas I."/>
        </authorList>
    </citation>
    <scope>NUCLEOTIDE SEQUENCE [LARGE SCALE GENOMIC DNA]</scope>
    <source>
        <strain evidence="9 10">NHI-2</strain>
    </source>
</reference>
<dbReference type="NCBIfam" id="TIGR02937">
    <property type="entry name" value="sigma70-ECF"/>
    <property type="match status" value="1"/>
</dbReference>
<dbReference type="SUPFAM" id="SSF88659">
    <property type="entry name" value="Sigma3 and sigma4 domains of RNA polymerase sigma factors"/>
    <property type="match status" value="1"/>
</dbReference>
<dbReference type="InterPro" id="IPR007627">
    <property type="entry name" value="RNA_pol_sigma70_r2"/>
</dbReference>
<dbReference type="GO" id="GO:0006950">
    <property type="term" value="P:response to stress"/>
    <property type="evidence" value="ECO:0007669"/>
    <property type="project" value="UniProtKB-ARBA"/>
</dbReference>
<protein>
    <recommendedName>
        <fullName evidence="6">RNA polymerase sigma factor</fullName>
    </recommendedName>
</protein>
<dbReference type="PANTHER" id="PTHR43133">
    <property type="entry name" value="RNA POLYMERASE ECF-TYPE SIGMA FACTO"/>
    <property type="match status" value="1"/>
</dbReference>
<keyword evidence="2 6" id="KW-0805">Transcription regulation</keyword>
<dbReference type="RefSeq" id="WP_142608143.1">
    <property type="nucleotide sequence ID" value="NZ_VDGG01000033.1"/>
</dbReference>
<comment type="caution">
    <text evidence="9">The sequence shown here is derived from an EMBL/GenBank/DDBJ whole genome shotgun (WGS) entry which is preliminary data.</text>
</comment>
<feature type="domain" description="RNA polymerase sigma-70 region 2" evidence="7">
    <location>
        <begin position="10"/>
        <end position="74"/>
    </location>
</feature>
<evidence type="ECO:0000256" key="6">
    <source>
        <dbReference type="RuleBase" id="RU000716"/>
    </source>
</evidence>
<dbReference type="InterPro" id="IPR014284">
    <property type="entry name" value="RNA_pol_sigma-70_dom"/>
</dbReference>
<dbReference type="InterPro" id="IPR039425">
    <property type="entry name" value="RNA_pol_sigma-70-like"/>
</dbReference>
<dbReference type="PROSITE" id="PS01063">
    <property type="entry name" value="SIGMA70_ECF"/>
    <property type="match status" value="1"/>
</dbReference>
<keyword evidence="4 6" id="KW-0238">DNA-binding</keyword>
<evidence type="ECO:0000256" key="1">
    <source>
        <dbReference type="ARBA" id="ARBA00010641"/>
    </source>
</evidence>
<evidence type="ECO:0000256" key="4">
    <source>
        <dbReference type="ARBA" id="ARBA00023125"/>
    </source>
</evidence>
<dbReference type="Pfam" id="PF04542">
    <property type="entry name" value="Sigma70_r2"/>
    <property type="match status" value="1"/>
</dbReference>
<proteinExistence type="inferred from homology"/>
<evidence type="ECO:0000256" key="2">
    <source>
        <dbReference type="ARBA" id="ARBA00023015"/>
    </source>
</evidence>
<evidence type="ECO:0000313" key="10">
    <source>
        <dbReference type="Proteomes" id="UP000318937"/>
    </source>
</evidence>
<dbReference type="AlphaFoldDB" id="A0A544T0H4"/>
<keyword evidence="5 6" id="KW-0804">Transcription</keyword>
<dbReference type="Proteomes" id="UP000318937">
    <property type="component" value="Unassembled WGS sequence"/>
</dbReference>
<dbReference type="EMBL" id="VDGG01000033">
    <property type="protein sequence ID" value="TQR10963.1"/>
    <property type="molecule type" value="Genomic_DNA"/>
</dbReference>
<evidence type="ECO:0000259" key="8">
    <source>
        <dbReference type="Pfam" id="PF08281"/>
    </source>
</evidence>
<sequence length="170" mass="20330">MEKNLIEKWFELYERDITSFLIYYTGSMDVEDLVQETFLRAWSKINKYKESAHPKTWLISIARNMVIDRYRRNRVWSKIKHTLLQEQNFSINTEQHIILNQANSHLYNAISKLPSTYKEVIILKGILEMSSKEVSRVMKSNENSINVMYHRSLKKLKTVMEKEGYEYGEL</sequence>
<keyword evidence="3 6" id="KW-0731">Sigma factor</keyword>
<feature type="domain" description="RNA polymerase sigma factor 70 region 4 type 2" evidence="8">
    <location>
        <begin position="106"/>
        <end position="156"/>
    </location>
</feature>
<dbReference type="Gene3D" id="1.10.10.10">
    <property type="entry name" value="Winged helix-like DNA-binding domain superfamily/Winged helix DNA-binding domain"/>
    <property type="match status" value="1"/>
</dbReference>
<organism evidence="9 10">
    <name type="scientific">Psychrobacillus soli</name>
    <dbReference type="NCBI Taxonomy" id="1543965"/>
    <lineage>
        <taxon>Bacteria</taxon>
        <taxon>Bacillati</taxon>
        <taxon>Bacillota</taxon>
        <taxon>Bacilli</taxon>
        <taxon>Bacillales</taxon>
        <taxon>Bacillaceae</taxon>
        <taxon>Psychrobacillus</taxon>
    </lineage>
</organism>
<keyword evidence="10" id="KW-1185">Reference proteome</keyword>
<dbReference type="OrthoDB" id="2470088at2"/>
<dbReference type="InterPro" id="IPR013325">
    <property type="entry name" value="RNA_pol_sigma_r2"/>
</dbReference>
<dbReference type="SUPFAM" id="SSF88946">
    <property type="entry name" value="Sigma2 domain of RNA polymerase sigma factors"/>
    <property type="match status" value="1"/>
</dbReference>
<dbReference type="Gene3D" id="1.10.1740.10">
    <property type="match status" value="1"/>
</dbReference>
<evidence type="ECO:0000313" key="9">
    <source>
        <dbReference type="EMBL" id="TQR10963.1"/>
    </source>
</evidence>
<dbReference type="InterPro" id="IPR000838">
    <property type="entry name" value="RNA_pol_sigma70_ECF_CS"/>
</dbReference>
<dbReference type="InterPro" id="IPR013249">
    <property type="entry name" value="RNA_pol_sigma70_r4_t2"/>
</dbReference>
<dbReference type="InterPro" id="IPR036388">
    <property type="entry name" value="WH-like_DNA-bd_sf"/>
</dbReference>
<evidence type="ECO:0000259" key="7">
    <source>
        <dbReference type="Pfam" id="PF04542"/>
    </source>
</evidence>
<dbReference type="GO" id="GO:0003677">
    <property type="term" value="F:DNA binding"/>
    <property type="evidence" value="ECO:0007669"/>
    <property type="project" value="UniProtKB-KW"/>
</dbReference>
<evidence type="ECO:0000256" key="5">
    <source>
        <dbReference type="ARBA" id="ARBA00023163"/>
    </source>
</evidence>
<dbReference type="PANTHER" id="PTHR43133:SF8">
    <property type="entry name" value="RNA POLYMERASE SIGMA FACTOR HI_1459-RELATED"/>
    <property type="match status" value="1"/>
</dbReference>
<accession>A0A544T0H4</accession>
<dbReference type="InterPro" id="IPR013324">
    <property type="entry name" value="RNA_pol_sigma_r3/r4-like"/>
</dbReference>
<evidence type="ECO:0000256" key="3">
    <source>
        <dbReference type="ARBA" id="ARBA00023082"/>
    </source>
</evidence>
<dbReference type="GO" id="GO:0006352">
    <property type="term" value="P:DNA-templated transcription initiation"/>
    <property type="evidence" value="ECO:0007669"/>
    <property type="project" value="InterPro"/>
</dbReference>
<dbReference type="GO" id="GO:0016987">
    <property type="term" value="F:sigma factor activity"/>
    <property type="evidence" value="ECO:0007669"/>
    <property type="project" value="UniProtKB-KW"/>
</dbReference>
<name>A0A544T0H4_9BACI</name>
<comment type="similarity">
    <text evidence="1 6">Belongs to the sigma-70 factor family. ECF subfamily.</text>
</comment>
<gene>
    <name evidence="9" type="ORF">FG383_14685</name>
</gene>
<dbReference type="Pfam" id="PF08281">
    <property type="entry name" value="Sigma70_r4_2"/>
    <property type="match status" value="1"/>
</dbReference>